<evidence type="ECO:0008006" key="4">
    <source>
        <dbReference type="Google" id="ProtNLM"/>
    </source>
</evidence>
<accession>A0A9Q1GZI9</accession>
<gene>
    <name evidence="2" type="ORF">Cgig2_030593</name>
</gene>
<sequence>MAVATPLGMSRTIPSSGCSFKKVLIAGNNCSPNLKQFVGHKVSLSRNRRSSNLCSRCSSISDYGNDCDNSNTTTTTTIGSTSDWDWNRWVRHFSEIEQAESFSSVLKFQLEEAIEREDFQEAAKLKFAIADATSKDAVAEIMSELKKAIYEERYHDASRLSRSTGSGLVGWWIGCTKDSKDPFGRLIRITPGVGKFIGRSYTPRQLVTASPGTTLFEIYVVKDTDDTYIMQVVYLQRSKGTSTSSVNLQPKPTRDSPSAQPEDSPAEDIQANKDKPEKQEEKVPNIEGATEEGIKDGEDIDMKVFVSGIVHSEDDASSKEDYMRLPAQIRDAEKESFVLHIPGIGGSEENLASDYKVAALAVQGIAELMPSDVAKAFLGLYVGAFGPYGTEIVQLKRKFGHWNNGSELNDHSDVEFFEYVEAVKLTGDLRVPAGQVTFRAKIGRGNRISNRSMYPDELGVVASYKGQGRTADLGFKNLKWVQGELLQLNGRGIGPYFRGADLGFLYIIPERSFLVLFNRLDLPE</sequence>
<dbReference type="PANTHER" id="PTHR33917">
    <property type="entry name" value="PROTEIN EXECUTER 1, CHLOROPLASTIC"/>
    <property type="match status" value="1"/>
</dbReference>
<dbReference type="GO" id="GO:0010343">
    <property type="term" value="P:singlet oxygen-mediated programmed cell death"/>
    <property type="evidence" value="ECO:0007669"/>
    <property type="project" value="InterPro"/>
</dbReference>
<feature type="compositionally biased region" description="Basic and acidic residues" evidence="1">
    <location>
        <begin position="270"/>
        <end position="284"/>
    </location>
</feature>
<feature type="compositionally biased region" description="Polar residues" evidence="1">
    <location>
        <begin position="241"/>
        <end position="261"/>
    </location>
</feature>
<dbReference type="Proteomes" id="UP001153076">
    <property type="component" value="Unassembled WGS sequence"/>
</dbReference>
<evidence type="ECO:0000256" key="1">
    <source>
        <dbReference type="SAM" id="MobiDB-lite"/>
    </source>
</evidence>
<dbReference type="Pfam" id="PF12014">
    <property type="entry name" value="Cyclin_D1_bind"/>
    <property type="match status" value="1"/>
</dbReference>
<dbReference type="AlphaFoldDB" id="A0A9Q1GZI9"/>
<reference evidence="2" key="1">
    <citation type="submission" date="2022-04" db="EMBL/GenBank/DDBJ databases">
        <title>Carnegiea gigantea Genome sequencing and assembly v2.</title>
        <authorList>
            <person name="Copetti D."/>
            <person name="Sanderson M.J."/>
            <person name="Burquez A."/>
            <person name="Wojciechowski M.F."/>
        </authorList>
    </citation>
    <scope>NUCLEOTIDE SEQUENCE</scope>
    <source>
        <strain evidence="2">SGP5-SGP5p</strain>
        <tissue evidence="2">Aerial part</tissue>
    </source>
</reference>
<feature type="region of interest" description="Disordered" evidence="1">
    <location>
        <begin position="241"/>
        <end position="294"/>
    </location>
</feature>
<comment type="caution">
    <text evidence="2">The sequence shown here is derived from an EMBL/GenBank/DDBJ whole genome shotgun (WGS) entry which is preliminary data.</text>
</comment>
<dbReference type="EMBL" id="JAKOGI010001156">
    <property type="protein sequence ID" value="KAJ8427328.1"/>
    <property type="molecule type" value="Genomic_DNA"/>
</dbReference>
<protein>
    <recommendedName>
        <fullName evidence="4">Protein EXECUTER 2, chloroplastic</fullName>
    </recommendedName>
</protein>
<dbReference type="PANTHER" id="PTHR33917:SF2">
    <property type="entry name" value="PROTEIN EXECUTER 2, CHLOROPLASTIC"/>
    <property type="match status" value="1"/>
</dbReference>
<organism evidence="2 3">
    <name type="scientific">Carnegiea gigantea</name>
    <dbReference type="NCBI Taxonomy" id="171969"/>
    <lineage>
        <taxon>Eukaryota</taxon>
        <taxon>Viridiplantae</taxon>
        <taxon>Streptophyta</taxon>
        <taxon>Embryophyta</taxon>
        <taxon>Tracheophyta</taxon>
        <taxon>Spermatophyta</taxon>
        <taxon>Magnoliopsida</taxon>
        <taxon>eudicotyledons</taxon>
        <taxon>Gunneridae</taxon>
        <taxon>Pentapetalae</taxon>
        <taxon>Caryophyllales</taxon>
        <taxon>Cactineae</taxon>
        <taxon>Cactaceae</taxon>
        <taxon>Cactoideae</taxon>
        <taxon>Echinocereeae</taxon>
        <taxon>Carnegiea</taxon>
    </lineage>
</organism>
<keyword evidence="3" id="KW-1185">Reference proteome</keyword>
<proteinExistence type="predicted"/>
<evidence type="ECO:0000313" key="3">
    <source>
        <dbReference type="Proteomes" id="UP001153076"/>
    </source>
</evidence>
<evidence type="ECO:0000313" key="2">
    <source>
        <dbReference type="EMBL" id="KAJ8427328.1"/>
    </source>
</evidence>
<dbReference type="InterPro" id="IPR044680">
    <property type="entry name" value="EX1/2"/>
</dbReference>
<name>A0A9Q1GZI9_9CARY</name>
<dbReference type="OrthoDB" id="722566at2759"/>
<dbReference type="GO" id="GO:0042651">
    <property type="term" value="C:thylakoid membrane"/>
    <property type="evidence" value="ECO:0007669"/>
    <property type="project" value="TreeGrafter"/>
</dbReference>